<dbReference type="GO" id="GO:0003723">
    <property type="term" value="F:RNA binding"/>
    <property type="evidence" value="ECO:0007669"/>
    <property type="project" value="UniProtKB-UniRule"/>
</dbReference>
<keyword evidence="1 2" id="KW-0694">RNA-binding</keyword>
<dbReference type="PROSITE" id="PS50102">
    <property type="entry name" value="RRM"/>
    <property type="match status" value="1"/>
</dbReference>
<dbReference type="Proteomes" id="UP000504634">
    <property type="component" value="Unplaced"/>
</dbReference>
<evidence type="ECO:0000259" key="3">
    <source>
        <dbReference type="PROSITE" id="PS50102"/>
    </source>
</evidence>
<organism evidence="4 5">
    <name type="scientific">Drosophila lebanonensis</name>
    <name type="common">Fruit fly</name>
    <name type="synonym">Scaptodrosophila lebanonensis</name>
    <dbReference type="NCBI Taxonomy" id="7225"/>
    <lineage>
        <taxon>Eukaryota</taxon>
        <taxon>Metazoa</taxon>
        <taxon>Ecdysozoa</taxon>
        <taxon>Arthropoda</taxon>
        <taxon>Hexapoda</taxon>
        <taxon>Insecta</taxon>
        <taxon>Pterygota</taxon>
        <taxon>Neoptera</taxon>
        <taxon>Endopterygota</taxon>
        <taxon>Diptera</taxon>
        <taxon>Brachycera</taxon>
        <taxon>Muscomorpha</taxon>
        <taxon>Ephydroidea</taxon>
        <taxon>Drosophilidae</taxon>
        <taxon>Scaptodrosophila</taxon>
    </lineage>
</organism>
<dbReference type="GeneID" id="115628960"/>
<evidence type="ECO:0000313" key="4">
    <source>
        <dbReference type="Proteomes" id="UP000504634"/>
    </source>
</evidence>
<dbReference type="SMART" id="SM00360">
    <property type="entry name" value="RRM"/>
    <property type="match status" value="1"/>
</dbReference>
<sequence>MQAKMELAGGDVEKMCFKKVNEEGAGSAGTSSDTNISEINTHNSDADIVVVNTSALSNIDVLEVNVSSMHNRRVMLYSRSAGNKGLVVYEMSILNLPLDVTARDVFMLFEPYGPLLDIRLLNPGGAIIVFERYKNAVIAFDELDGKLWKHRPIKMKLKTTPWSSLCDVQN</sequence>
<dbReference type="RefSeq" id="XP_030381095.1">
    <property type="nucleotide sequence ID" value="XM_030525235.1"/>
</dbReference>
<evidence type="ECO:0000256" key="1">
    <source>
        <dbReference type="ARBA" id="ARBA00022884"/>
    </source>
</evidence>
<dbReference type="SUPFAM" id="SSF54928">
    <property type="entry name" value="RNA-binding domain, RBD"/>
    <property type="match status" value="1"/>
</dbReference>
<name>A0A6J2TZK3_DROLE</name>
<proteinExistence type="predicted"/>
<feature type="domain" description="RRM" evidence="3">
    <location>
        <begin position="89"/>
        <end position="160"/>
    </location>
</feature>
<dbReference type="InterPro" id="IPR012677">
    <property type="entry name" value="Nucleotide-bd_a/b_plait_sf"/>
</dbReference>
<dbReference type="InterPro" id="IPR000504">
    <property type="entry name" value="RRM_dom"/>
</dbReference>
<reference evidence="5" key="1">
    <citation type="submission" date="2025-08" db="UniProtKB">
        <authorList>
            <consortium name="RefSeq"/>
        </authorList>
    </citation>
    <scope>IDENTIFICATION</scope>
    <source>
        <strain evidence="5">11010-0011.00</strain>
        <tissue evidence="5">Whole body</tissue>
    </source>
</reference>
<evidence type="ECO:0000256" key="2">
    <source>
        <dbReference type="PROSITE-ProRule" id="PRU00176"/>
    </source>
</evidence>
<keyword evidence="4" id="KW-1185">Reference proteome</keyword>
<dbReference type="AlphaFoldDB" id="A0A6J2TZK3"/>
<dbReference type="Pfam" id="PF00076">
    <property type="entry name" value="RRM_1"/>
    <property type="match status" value="1"/>
</dbReference>
<dbReference type="Gene3D" id="3.30.70.330">
    <property type="match status" value="1"/>
</dbReference>
<gene>
    <name evidence="5" type="primary">LOC115628960</name>
</gene>
<accession>A0A6J2TZK3</accession>
<dbReference type="CDD" id="cd00590">
    <property type="entry name" value="RRM_SF"/>
    <property type="match status" value="1"/>
</dbReference>
<dbReference type="InterPro" id="IPR035979">
    <property type="entry name" value="RBD_domain_sf"/>
</dbReference>
<evidence type="ECO:0000313" key="5">
    <source>
        <dbReference type="RefSeq" id="XP_030381095.1"/>
    </source>
</evidence>
<dbReference type="OrthoDB" id="346839at2759"/>
<protein>
    <submittedName>
        <fullName evidence="5">Nucleolar protein 3-like</fullName>
    </submittedName>
</protein>